<dbReference type="OrthoDB" id="1376919at2"/>
<evidence type="ECO:0000313" key="2">
    <source>
        <dbReference type="Proteomes" id="UP000283523"/>
    </source>
</evidence>
<name>A0A418MAX9_9BACT</name>
<dbReference type="RefSeq" id="WP_119667744.1">
    <property type="nucleotide sequence ID" value="NZ_QXED01000003.1"/>
</dbReference>
<comment type="caution">
    <text evidence="1">The sequence shown here is derived from an EMBL/GenBank/DDBJ whole genome shotgun (WGS) entry which is preliminary data.</text>
</comment>
<proteinExistence type="predicted"/>
<dbReference type="Proteomes" id="UP000283523">
    <property type="component" value="Unassembled WGS sequence"/>
</dbReference>
<evidence type="ECO:0000313" key="1">
    <source>
        <dbReference type="EMBL" id="RIV23529.1"/>
    </source>
</evidence>
<accession>A0A418MAX9</accession>
<gene>
    <name evidence="1" type="ORF">DYU11_11090</name>
</gene>
<dbReference type="EMBL" id="QXED01000003">
    <property type="protein sequence ID" value="RIV23529.1"/>
    <property type="molecule type" value="Genomic_DNA"/>
</dbReference>
<keyword evidence="2" id="KW-1185">Reference proteome</keyword>
<organism evidence="1 2">
    <name type="scientific">Fibrisoma montanum</name>
    <dbReference type="NCBI Taxonomy" id="2305895"/>
    <lineage>
        <taxon>Bacteria</taxon>
        <taxon>Pseudomonadati</taxon>
        <taxon>Bacteroidota</taxon>
        <taxon>Cytophagia</taxon>
        <taxon>Cytophagales</taxon>
        <taxon>Spirosomataceae</taxon>
        <taxon>Fibrisoma</taxon>
    </lineage>
</organism>
<protein>
    <submittedName>
        <fullName evidence="1">Uncharacterized protein</fullName>
    </submittedName>
</protein>
<dbReference type="Pfam" id="PF19383">
    <property type="entry name" value="DUF5958"/>
    <property type="match status" value="1"/>
</dbReference>
<dbReference type="AlphaFoldDB" id="A0A418MAX9"/>
<sequence length="255" mass="29570">MSLEEEITICQFGQGLYAATHLLELFEQVDEVSQYGQLLELHSFLWRIEPDEARVEQALLQETKRVTRPAVVNRMYTSKSKLSRTFHLLEGDNKARYASLLSAFKTCYQPRYAAEKANPTNWWYRDLSDPAVVEDILASHHQLVDELYHHPSYSSEFVCLARLWNDEIAERLAESLELTPKHTAPYAFVTYDEISEQFGNVSSSRNSQARSILTHSLRKALSTQYKLQNEDAIRIISEVTRLHLRTKYNVDSPWV</sequence>
<reference evidence="1 2" key="1">
    <citation type="submission" date="2018-08" db="EMBL/GenBank/DDBJ databases">
        <title>Fibrisoma montanum sp. nov., isolated from Danxia mountain soil.</title>
        <authorList>
            <person name="Huang Y."/>
        </authorList>
    </citation>
    <scope>NUCLEOTIDE SEQUENCE [LARGE SCALE GENOMIC DNA]</scope>
    <source>
        <strain evidence="1 2">HYT19</strain>
    </source>
</reference>
<dbReference type="InterPro" id="IPR046002">
    <property type="entry name" value="DUF5958"/>
</dbReference>